<sequence length="165" mass="18205">MVKSTREAILDAGLELLGRVGFRNWSVRGVEDEAGVPHGSARHHFANQRGLVSELVHHLLDGDLPRPGETPRQQIARWLGPESSRTRARYELIVASFHDAELAAELVLGRDRFVATLTERGMAPAEAAELVAALDGLVLDALLRRRASEAVDPERMIGRFVPSMR</sequence>
<dbReference type="InterPro" id="IPR001647">
    <property type="entry name" value="HTH_TetR"/>
</dbReference>
<dbReference type="Pfam" id="PF00440">
    <property type="entry name" value="TetR_N"/>
    <property type="match status" value="1"/>
</dbReference>
<dbReference type="Gene3D" id="1.10.357.10">
    <property type="entry name" value="Tetracycline Repressor, domain 2"/>
    <property type="match status" value="1"/>
</dbReference>
<protein>
    <submittedName>
        <fullName evidence="6">TetR/AcrR family transcriptional regulator</fullName>
    </submittedName>
</protein>
<evidence type="ECO:0000256" key="1">
    <source>
        <dbReference type="ARBA" id="ARBA00023015"/>
    </source>
</evidence>
<evidence type="ECO:0000259" key="5">
    <source>
        <dbReference type="PROSITE" id="PS50977"/>
    </source>
</evidence>
<dbReference type="Pfam" id="PF17940">
    <property type="entry name" value="TetR_C_31"/>
    <property type="match status" value="1"/>
</dbReference>
<accession>A0ABV9FUI5</accession>
<evidence type="ECO:0000256" key="3">
    <source>
        <dbReference type="ARBA" id="ARBA00023163"/>
    </source>
</evidence>
<gene>
    <name evidence="6" type="ORF">ACFO6S_10970</name>
</gene>
<dbReference type="PANTHER" id="PTHR30055">
    <property type="entry name" value="HTH-TYPE TRANSCRIPTIONAL REGULATOR RUTR"/>
    <property type="match status" value="1"/>
</dbReference>
<keyword evidence="7" id="KW-1185">Reference proteome</keyword>
<keyword evidence="3" id="KW-0804">Transcription</keyword>
<reference evidence="7" key="1">
    <citation type="journal article" date="2019" name="Int. J. Syst. Evol. Microbiol.">
        <title>The Global Catalogue of Microorganisms (GCM) 10K type strain sequencing project: providing services to taxonomists for standard genome sequencing and annotation.</title>
        <authorList>
            <consortium name="The Broad Institute Genomics Platform"/>
            <consortium name="The Broad Institute Genome Sequencing Center for Infectious Disease"/>
            <person name="Wu L."/>
            <person name="Ma J."/>
        </authorList>
    </citation>
    <scope>NUCLEOTIDE SEQUENCE [LARGE SCALE GENOMIC DNA]</scope>
    <source>
        <strain evidence="7">CCUG 54520</strain>
    </source>
</reference>
<dbReference type="EMBL" id="JBHSFO010000004">
    <property type="protein sequence ID" value="MFC4604207.1"/>
    <property type="molecule type" value="Genomic_DNA"/>
</dbReference>
<comment type="caution">
    <text evidence="6">The sequence shown here is derived from an EMBL/GenBank/DDBJ whole genome shotgun (WGS) entry which is preliminary data.</text>
</comment>
<dbReference type="Proteomes" id="UP001595914">
    <property type="component" value="Unassembled WGS sequence"/>
</dbReference>
<feature type="domain" description="HTH tetR-type" evidence="5">
    <location>
        <begin position="3"/>
        <end position="63"/>
    </location>
</feature>
<proteinExistence type="predicted"/>
<keyword evidence="2 4" id="KW-0238">DNA-binding</keyword>
<dbReference type="RefSeq" id="WP_378416808.1">
    <property type="nucleotide sequence ID" value="NZ_JBHSFO010000004.1"/>
</dbReference>
<evidence type="ECO:0000256" key="4">
    <source>
        <dbReference type="PROSITE-ProRule" id="PRU00335"/>
    </source>
</evidence>
<organism evidence="6 7">
    <name type="scientific">Rhodococcus kronopolitis</name>
    <dbReference type="NCBI Taxonomy" id="1460226"/>
    <lineage>
        <taxon>Bacteria</taxon>
        <taxon>Bacillati</taxon>
        <taxon>Actinomycetota</taxon>
        <taxon>Actinomycetes</taxon>
        <taxon>Mycobacteriales</taxon>
        <taxon>Nocardiaceae</taxon>
        <taxon>Rhodococcus</taxon>
    </lineage>
</organism>
<dbReference type="SUPFAM" id="SSF46689">
    <property type="entry name" value="Homeodomain-like"/>
    <property type="match status" value="1"/>
</dbReference>
<dbReference type="InterPro" id="IPR009057">
    <property type="entry name" value="Homeodomain-like_sf"/>
</dbReference>
<dbReference type="InterPro" id="IPR041583">
    <property type="entry name" value="TetR_C_31"/>
</dbReference>
<evidence type="ECO:0000313" key="6">
    <source>
        <dbReference type="EMBL" id="MFC4604207.1"/>
    </source>
</evidence>
<dbReference type="PRINTS" id="PR00455">
    <property type="entry name" value="HTHTETR"/>
</dbReference>
<dbReference type="PROSITE" id="PS50977">
    <property type="entry name" value="HTH_TETR_2"/>
    <property type="match status" value="1"/>
</dbReference>
<dbReference type="InterPro" id="IPR050109">
    <property type="entry name" value="HTH-type_TetR-like_transc_reg"/>
</dbReference>
<keyword evidence="1" id="KW-0805">Transcription regulation</keyword>
<name>A0ABV9FUI5_9NOCA</name>
<evidence type="ECO:0000256" key="2">
    <source>
        <dbReference type="ARBA" id="ARBA00023125"/>
    </source>
</evidence>
<dbReference type="PANTHER" id="PTHR30055:SF234">
    <property type="entry name" value="HTH-TYPE TRANSCRIPTIONAL REGULATOR BETI"/>
    <property type="match status" value="1"/>
</dbReference>
<feature type="DNA-binding region" description="H-T-H motif" evidence="4">
    <location>
        <begin position="26"/>
        <end position="45"/>
    </location>
</feature>
<evidence type="ECO:0000313" key="7">
    <source>
        <dbReference type="Proteomes" id="UP001595914"/>
    </source>
</evidence>